<protein>
    <submittedName>
        <fullName evidence="1">Uncharacterized protein</fullName>
    </submittedName>
</protein>
<organism evidence="1 2">
    <name type="scientific">Thermococcus argininiproducens</name>
    <dbReference type="NCBI Taxonomy" id="2866384"/>
    <lineage>
        <taxon>Archaea</taxon>
        <taxon>Methanobacteriati</taxon>
        <taxon>Methanobacteriota</taxon>
        <taxon>Thermococci</taxon>
        <taxon>Thermococcales</taxon>
        <taxon>Thermococcaceae</taxon>
        <taxon>Thermococcus</taxon>
    </lineage>
</organism>
<name>A0A9E7MB07_9EURY</name>
<accession>A0A9E7MB07</accession>
<dbReference type="KEGG" id="thei:K1720_00105"/>
<dbReference type="Proteomes" id="UP001056425">
    <property type="component" value="Chromosome"/>
</dbReference>
<evidence type="ECO:0000313" key="2">
    <source>
        <dbReference type="Proteomes" id="UP001056425"/>
    </source>
</evidence>
<proteinExistence type="predicted"/>
<dbReference type="EMBL" id="CP080572">
    <property type="protein sequence ID" value="USG99931.1"/>
    <property type="molecule type" value="Genomic_DNA"/>
</dbReference>
<evidence type="ECO:0000313" key="1">
    <source>
        <dbReference type="EMBL" id="USG99931.1"/>
    </source>
</evidence>
<dbReference type="AlphaFoldDB" id="A0A9E7MB07"/>
<keyword evidence="2" id="KW-1185">Reference proteome</keyword>
<reference evidence="1 2" key="1">
    <citation type="submission" date="2021-08" db="EMBL/GenBank/DDBJ databases">
        <title>Thermococcus onnuriiensis IOH2.</title>
        <authorList>
            <person name="Park Y.-J."/>
        </authorList>
    </citation>
    <scope>NUCLEOTIDE SEQUENCE [LARGE SCALE GENOMIC DNA]</scope>
    <source>
        <strain evidence="1 2">IOH2</strain>
    </source>
</reference>
<dbReference type="GeneID" id="72776698"/>
<sequence>MNIRKLLLGAGLVVILYGLFFSRAIILETNSENSPMLTEQNFKQCSVKIKVRELTSSPP</sequence>
<dbReference type="RefSeq" id="WP_251949199.1">
    <property type="nucleotide sequence ID" value="NZ_CP080572.1"/>
</dbReference>
<gene>
    <name evidence="1" type="ORF">K1720_00105</name>
</gene>